<proteinExistence type="predicted"/>
<dbReference type="Proteomes" id="UP000279029">
    <property type="component" value="Chromosome"/>
</dbReference>
<organism evidence="1 2">
    <name type="scientific">Petrocella atlantisensis</name>
    <dbReference type="NCBI Taxonomy" id="2173034"/>
    <lineage>
        <taxon>Bacteria</taxon>
        <taxon>Bacillati</taxon>
        <taxon>Bacillota</taxon>
        <taxon>Clostridia</taxon>
        <taxon>Lachnospirales</taxon>
        <taxon>Vallitaleaceae</taxon>
        <taxon>Petrocella</taxon>
    </lineage>
</organism>
<name>A0A3P7S9M1_9FIRM</name>
<gene>
    <name evidence="1" type="ORF">PATL70BA_2696</name>
</gene>
<evidence type="ECO:0000313" key="1">
    <source>
        <dbReference type="EMBL" id="VDN48599.1"/>
    </source>
</evidence>
<reference evidence="1 2" key="1">
    <citation type="submission" date="2018-09" db="EMBL/GenBank/DDBJ databases">
        <authorList>
            <person name="Postec A."/>
        </authorList>
    </citation>
    <scope>NUCLEOTIDE SEQUENCE [LARGE SCALE GENOMIC DNA]</scope>
    <source>
        <strain evidence="1">70B-A</strain>
    </source>
</reference>
<sequence>MRVALNKELNGIETKGDKRSLLQTKHCYRPIKFNGGVQKTWLVLLVLTYLEKNV</sequence>
<dbReference type="AlphaFoldDB" id="A0A3P7S9M1"/>
<protein>
    <submittedName>
        <fullName evidence="1">Uncharacterized protein</fullName>
    </submittedName>
</protein>
<evidence type="ECO:0000313" key="2">
    <source>
        <dbReference type="Proteomes" id="UP000279029"/>
    </source>
</evidence>
<dbReference type="KEGG" id="cbar:PATL70BA_2696"/>
<keyword evidence="2" id="KW-1185">Reference proteome</keyword>
<dbReference type="EMBL" id="LR130778">
    <property type="protein sequence ID" value="VDN48599.1"/>
    <property type="molecule type" value="Genomic_DNA"/>
</dbReference>
<accession>A0A3P7S9M1</accession>